<dbReference type="OrthoDB" id="7462948at2759"/>
<gene>
    <name evidence="1" type="primary">jg8368</name>
    <name evidence="1" type="ORF">PAEG_LOCUS26386</name>
</gene>
<sequence length="267" mass="30881">MTTLGRRVGHHRARLIAPASLLPDTDMCHLFSLANLKWLSRHLSFARASSVRRQSAPRAGNEQSVAVECAASNSSNINEPNALESGKISNEVSVIRKVEKLIIKISPEMRSTVKTITKPRKRNKLRKYLRNKGEAYESTAGRVREARRLRDNPCKVGKCQRRCYEISEDKRESIFRNFWSLDKQEKKQWIIRSCISVPINRLQAKSNESGKRRRSRSCEYYLHENDESRQVCLQFLLNTLDVTQTYLSYNLKKACMKMKVTPTYDLT</sequence>
<proteinExistence type="predicted"/>
<dbReference type="PANTHER" id="PTHR10773">
    <property type="entry name" value="DNA-DIRECTED RNA POLYMERASES I, II, AND III SUBUNIT RPABC2"/>
    <property type="match status" value="1"/>
</dbReference>
<organism evidence="1 2">
    <name type="scientific">Pararge aegeria aegeria</name>
    <dbReference type="NCBI Taxonomy" id="348720"/>
    <lineage>
        <taxon>Eukaryota</taxon>
        <taxon>Metazoa</taxon>
        <taxon>Ecdysozoa</taxon>
        <taxon>Arthropoda</taxon>
        <taxon>Hexapoda</taxon>
        <taxon>Insecta</taxon>
        <taxon>Pterygota</taxon>
        <taxon>Neoptera</taxon>
        <taxon>Endopterygota</taxon>
        <taxon>Lepidoptera</taxon>
        <taxon>Glossata</taxon>
        <taxon>Ditrysia</taxon>
        <taxon>Papilionoidea</taxon>
        <taxon>Nymphalidae</taxon>
        <taxon>Satyrinae</taxon>
        <taxon>Satyrini</taxon>
        <taxon>Parargina</taxon>
        <taxon>Pararge</taxon>
    </lineage>
</organism>
<comment type="caution">
    <text evidence="1">The sequence shown here is derived from an EMBL/GenBank/DDBJ whole genome shotgun (WGS) entry which is preliminary data.</text>
</comment>
<reference evidence="1" key="1">
    <citation type="submission" date="2022-03" db="EMBL/GenBank/DDBJ databases">
        <authorList>
            <person name="Lindestad O."/>
        </authorList>
    </citation>
    <scope>NUCLEOTIDE SEQUENCE</scope>
</reference>
<keyword evidence="2" id="KW-1185">Reference proteome</keyword>
<protein>
    <submittedName>
        <fullName evidence="1">Jg8368 protein</fullName>
    </submittedName>
</protein>
<accession>A0A8S4SMX7</accession>
<evidence type="ECO:0000313" key="2">
    <source>
        <dbReference type="Proteomes" id="UP000838756"/>
    </source>
</evidence>
<evidence type="ECO:0000313" key="1">
    <source>
        <dbReference type="EMBL" id="CAH2267905.1"/>
    </source>
</evidence>
<dbReference type="PANTHER" id="PTHR10773:SF19">
    <property type="match status" value="1"/>
</dbReference>
<name>A0A8S4SMX7_9NEOP</name>
<dbReference type="AlphaFoldDB" id="A0A8S4SMX7"/>
<dbReference type="Proteomes" id="UP000838756">
    <property type="component" value="Unassembled WGS sequence"/>
</dbReference>
<dbReference type="EMBL" id="CAKXAJ010026408">
    <property type="protein sequence ID" value="CAH2267905.1"/>
    <property type="molecule type" value="Genomic_DNA"/>
</dbReference>